<dbReference type="Proteomes" id="UP001165279">
    <property type="component" value="Unassembled WGS sequence"/>
</dbReference>
<evidence type="ECO:0000313" key="2">
    <source>
        <dbReference type="Proteomes" id="UP001165279"/>
    </source>
</evidence>
<protein>
    <submittedName>
        <fullName evidence="1">Uncharacterized protein</fullName>
    </submittedName>
</protein>
<proteinExistence type="predicted"/>
<feature type="non-terminal residue" evidence="1">
    <location>
        <position position="1"/>
    </location>
</feature>
<dbReference type="EMBL" id="JAKOEM010000025">
    <property type="protein sequence ID" value="MCG6560399.1"/>
    <property type="molecule type" value="Genomic_DNA"/>
</dbReference>
<comment type="caution">
    <text evidence="1">The sequence shown here is derived from an EMBL/GenBank/DDBJ whole genome shotgun (WGS) entry which is preliminary data.</text>
</comment>
<evidence type="ECO:0000313" key="1">
    <source>
        <dbReference type="EMBL" id="MCG6560399.1"/>
    </source>
</evidence>
<gene>
    <name evidence="1" type="ORF">MB818_19490</name>
</gene>
<name>A0ABS9P1M8_9RHOB</name>
<accession>A0ABS9P1M8</accession>
<dbReference type="RefSeq" id="WP_238906113.1">
    <property type="nucleotide sequence ID" value="NZ_JAKOEM010000025.1"/>
</dbReference>
<sequence>YTDDQSVETNQTAHISLQSSINVKQRETKNQHVAPNLFGANRVDLTSFFYFEVRGRGRSLRPTLPQQRR</sequence>
<keyword evidence="2" id="KW-1185">Reference proteome</keyword>
<reference evidence="1" key="1">
    <citation type="submission" date="2022-02" db="EMBL/GenBank/DDBJ databases">
        <title>The genome sequence of Ruegeria sp. 1NDH52C.</title>
        <authorList>
            <person name="Du J."/>
        </authorList>
    </citation>
    <scope>NUCLEOTIDE SEQUENCE</scope>
    <source>
        <strain evidence="1">1NDH52C</strain>
    </source>
</reference>
<organism evidence="1 2">
    <name type="scientific">Ruegeria alba</name>
    <dbReference type="NCBI Taxonomy" id="2916756"/>
    <lineage>
        <taxon>Bacteria</taxon>
        <taxon>Pseudomonadati</taxon>
        <taxon>Pseudomonadota</taxon>
        <taxon>Alphaproteobacteria</taxon>
        <taxon>Rhodobacterales</taxon>
        <taxon>Roseobacteraceae</taxon>
        <taxon>Ruegeria</taxon>
    </lineage>
</organism>